<keyword evidence="1" id="KW-0812">Transmembrane</keyword>
<gene>
    <name evidence="2" type="ORF">BD410DRAFT_548501</name>
</gene>
<evidence type="ECO:0000256" key="1">
    <source>
        <dbReference type="SAM" id="Phobius"/>
    </source>
</evidence>
<keyword evidence="3" id="KW-1185">Reference proteome</keyword>
<proteinExistence type="predicted"/>
<feature type="transmembrane region" description="Helical" evidence="1">
    <location>
        <begin position="48"/>
        <end position="71"/>
    </location>
</feature>
<organism evidence="2 3">
    <name type="scientific">Rickenella mellea</name>
    <dbReference type="NCBI Taxonomy" id="50990"/>
    <lineage>
        <taxon>Eukaryota</taxon>
        <taxon>Fungi</taxon>
        <taxon>Dikarya</taxon>
        <taxon>Basidiomycota</taxon>
        <taxon>Agaricomycotina</taxon>
        <taxon>Agaricomycetes</taxon>
        <taxon>Hymenochaetales</taxon>
        <taxon>Rickenellaceae</taxon>
        <taxon>Rickenella</taxon>
    </lineage>
</organism>
<dbReference type="VEuPathDB" id="FungiDB:BD410DRAFT_548501"/>
<dbReference type="Proteomes" id="UP000294933">
    <property type="component" value="Unassembled WGS sequence"/>
</dbReference>
<dbReference type="EMBL" id="ML170221">
    <property type="protein sequence ID" value="TDL17449.1"/>
    <property type="molecule type" value="Genomic_DNA"/>
</dbReference>
<dbReference type="AlphaFoldDB" id="A0A4Y7PSA8"/>
<reference evidence="2 3" key="1">
    <citation type="submission" date="2018-06" db="EMBL/GenBank/DDBJ databases">
        <title>A transcriptomic atlas of mushroom development highlights an independent origin of complex multicellularity.</title>
        <authorList>
            <consortium name="DOE Joint Genome Institute"/>
            <person name="Krizsan K."/>
            <person name="Almasi E."/>
            <person name="Merenyi Z."/>
            <person name="Sahu N."/>
            <person name="Viragh M."/>
            <person name="Koszo T."/>
            <person name="Mondo S."/>
            <person name="Kiss B."/>
            <person name="Balint B."/>
            <person name="Kues U."/>
            <person name="Barry K."/>
            <person name="Hegedus J.C."/>
            <person name="Henrissat B."/>
            <person name="Johnson J."/>
            <person name="Lipzen A."/>
            <person name="Ohm R."/>
            <person name="Nagy I."/>
            <person name="Pangilinan J."/>
            <person name="Yan J."/>
            <person name="Xiong Y."/>
            <person name="Grigoriev I.V."/>
            <person name="Hibbett D.S."/>
            <person name="Nagy L.G."/>
        </authorList>
    </citation>
    <scope>NUCLEOTIDE SEQUENCE [LARGE SCALE GENOMIC DNA]</scope>
    <source>
        <strain evidence="2 3">SZMC22713</strain>
    </source>
</reference>
<accession>A0A4Y7PSA8</accession>
<keyword evidence="1" id="KW-1133">Transmembrane helix</keyword>
<protein>
    <submittedName>
        <fullName evidence="2">Uncharacterized protein</fullName>
    </submittedName>
</protein>
<keyword evidence="1" id="KW-0472">Membrane</keyword>
<evidence type="ECO:0000313" key="2">
    <source>
        <dbReference type="EMBL" id="TDL17449.1"/>
    </source>
</evidence>
<name>A0A4Y7PSA8_9AGAM</name>
<evidence type="ECO:0000313" key="3">
    <source>
        <dbReference type="Proteomes" id="UP000294933"/>
    </source>
</evidence>
<feature type="transmembrane region" description="Helical" evidence="1">
    <location>
        <begin position="21"/>
        <end position="42"/>
    </location>
</feature>
<sequence length="94" mass="10696">MMLLQKFEEFVKSQLHRTTAVSNRCLTATCTIRGIILFVALIHTLSFAFQLLVDIFLAAGAILQVAAPILFSRKLVLRSAERTSRTFLYYVCRK</sequence>